<evidence type="ECO:0000313" key="2">
    <source>
        <dbReference type="Proteomes" id="UP001057402"/>
    </source>
</evidence>
<proteinExistence type="predicted"/>
<accession>A0ACB9SDI5</accession>
<name>A0ACB9SDI5_9MYRT</name>
<sequence length="103" mass="10798">MASNGRIAAVVVLMVAILSTSVMAADICGVSTDDLIKCLPAVRQPPQAPTSACCAVIATIKLENYPCFCTYKDNPILKIFGVDVDLIFKVPAKCGIKGAPSHC</sequence>
<evidence type="ECO:0000313" key="1">
    <source>
        <dbReference type="EMBL" id="KAI4388817.1"/>
    </source>
</evidence>
<organism evidence="1 2">
    <name type="scientific">Melastoma candidum</name>
    <dbReference type="NCBI Taxonomy" id="119954"/>
    <lineage>
        <taxon>Eukaryota</taxon>
        <taxon>Viridiplantae</taxon>
        <taxon>Streptophyta</taxon>
        <taxon>Embryophyta</taxon>
        <taxon>Tracheophyta</taxon>
        <taxon>Spermatophyta</taxon>
        <taxon>Magnoliopsida</taxon>
        <taxon>eudicotyledons</taxon>
        <taxon>Gunneridae</taxon>
        <taxon>Pentapetalae</taxon>
        <taxon>rosids</taxon>
        <taxon>malvids</taxon>
        <taxon>Myrtales</taxon>
        <taxon>Melastomataceae</taxon>
        <taxon>Melastomatoideae</taxon>
        <taxon>Melastomateae</taxon>
        <taxon>Melastoma</taxon>
    </lineage>
</organism>
<dbReference type="EMBL" id="CM042880">
    <property type="protein sequence ID" value="KAI4388817.1"/>
    <property type="molecule type" value="Genomic_DNA"/>
</dbReference>
<gene>
    <name evidence="1" type="ORF">MLD38_001113</name>
</gene>
<dbReference type="Proteomes" id="UP001057402">
    <property type="component" value="Chromosome 1"/>
</dbReference>
<comment type="caution">
    <text evidence="1">The sequence shown here is derived from an EMBL/GenBank/DDBJ whole genome shotgun (WGS) entry which is preliminary data.</text>
</comment>
<protein>
    <submittedName>
        <fullName evidence="1">Uncharacterized protein</fullName>
    </submittedName>
</protein>
<keyword evidence="2" id="KW-1185">Reference proteome</keyword>
<reference evidence="2" key="1">
    <citation type="journal article" date="2023" name="Front. Plant Sci.">
        <title>Chromosomal-level genome assembly of Melastoma candidum provides insights into trichome evolution.</title>
        <authorList>
            <person name="Zhong Y."/>
            <person name="Wu W."/>
            <person name="Sun C."/>
            <person name="Zou P."/>
            <person name="Liu Y."/>
            <person name="Dai S."/>
            <person name="Zhou R."/>
        </authorList>
    </citation>
    <scope>NUCLEOTIDE SEQUENCE [LARGE SCALE GENOMIC DNA]</scope>
</reference>